<sequence length="297" mass="34782">MFHLNSLTRLLLNETKTYSIKKQYFKKSAILNTFWEPDDKGGYRDDRKFPPFKERMREGLKELKKEIALWSQEVKEHLEADPVLMYRPGEVDVAWQFGNKEALEEWVVTADADNNEGFSNCSLDLKSQGTGLFSGKISLRTPKDGRVKRAGYCNIRTIRPRKSFKRETYLNWTPYNMLIMRVRGDARSYLLNINTRGYFDITWFDIYHYVLFTRGGPYWQVARIPFSKFFLASKGRVQDLQAPIPLDKVTTFGITAADRYGGEFALEIDYIGLEFDPNHKEEFAYEMYKTPKYIVAV</sequence>
<keyword evidence="3" id="KW-0496">Mitochondrion</keyword>
<dbReference type="InterPro" id="IPR039131">
    <property type="entry name" value="NDUFAF1"/>
</dbReference>
<evidence type="ECO:0000256" key="4">
    <source>
        <dbReference type="ARBA" id="ARBA00023186"/>
    </source>
</evidence>
<dbReference type="PANTHER" id="PTHR13194">
    <property type="entry name" value="COMPLEX I INTERMEDIATE-ASSOCIATED PROTEIN 30"/>
    <property type="match status" value="1"/>
</dbReference>
<dbReference type="GO" id="GO:0006120">
    <property type="term" value="P:mitochondrial electron transport, NADH to ubiquinone"/>
    <property type="evidence" value="ECO:0007669"/>
    <property type="project" value="TreeGrafter"/>
</dbReference>
<feature type="coiled-coil region" evidence="5">
    <location>
        <begin position="53"/>
        <end position="80"/>
    </location>
</feature>
<dbReference type="Proteomes" id="UP001152888">
    <property type="component" value="Unassembled WGS sequence"/>
</dbReference>
<protein>
    <recommendedName>
        <fullName evidence="6">NADH:ubiquinone oxidoreductase intermediate-associated protein 30 domain-containing protein</fullName>
    </recommendedName>
</protein>
<dbReference type="SUPFAM" id="SSF49785">
    <property type="entry name" value="Galactose-binding domain-like"/>
    <property type="match status" value="1"/>
</dbReference>
<keyword evidence="8" id="KW-1185">Reference proteome</keyword>
<evidence type="ECO:0000313" key="8">
    <source>
        <dbReference type="Proteomes" id="UP001152888"/>
    </source>
</evidence>
<dbReference type="Pfam" id="PF08547">
    <property type="entry name" value="CIA30"/>
    <property type="match status" value="1"/>
</dbReference>
<gene>
    <name evidence="7" type="ORF">ACAOBT_LOCUS11834</name>
</gene>
<proteinExistence type="inferred from homology"/>
<keyword evidence="5" id="KW-0175">Coiled coil</keyword>
<dbReference type="AlphaFoldDB" id="A0A9P0PDT7"/>
<comment type="subcellular location">
    <subcellularLocation>
        <location evidence="1">Mitochondrion</location>
    </subcellularLocation>
</comment>
<evidence type="ECO:0000259" key="6">
    <source>
        <dbReference type="Pfam" id="PF08547"/>
    </source>
</evidence>
<evidence type="ECO:0000256" key="1">
    <source>
        <dbReference type="ARBA" id="ARBA00004173"/>
    </source>
</evidence>
<dbReference type="OrthoDB" id="42561at2759"/>
<dbReference type="InterPro" id="IPR008979">
    <property type="entry name" value="Galactose-bd-like_sf"/>
</dbReference>
<evidence type="ECO:0000256" key="5">
    <source>
        <dbReference type="SAM" id="Coils"/>
    </source>
</evidence>
<reference evidence="7" key="1">
    <citation type="submission" date="2022-03" db="EMBL/GenBank/DDBJ databases">
        <authorList>
            <person name="Sayadi A."/>
        </authorList>
    </citation>
    <scope>NUCLEOTIDE SEQUENCE</scope>
</reference>
<comment type="caution">
    <text evidence="7">The sequence shown here is derived from an EMBL/GenBank/DDBJ whole genome shotgun (WGS) entry which is preliminary data.</text>
</comment>
<accession>A0A9P0PDT7</accession>
<dbReference type="PANTHER" id="PTHR13194:SF18">
    <property type="entry name" value="COMPLEX I INTERMEDIATE-ASSOCIATED PROTEIN 30, MITOCHONDRIAL"/>
    <property type="match status" value="1"/>
</dbReference>
<dbReference type="GO" id="GO:0005739">
    <property type="term" value="C:mitochondrion"/>
    <property type="evidence" value="ECO:0007669"/>
    <property type="project" value="UniProtKB-SubCell"/>
</dbReference>
<dbReference type="GO" id="GO:0032981">
    <property type="term" value="P:mitochondrial respiratory chain complex I assembly"/>
    <property type="evidence" value="ECO:0007669"/>
    <property type="project" value="TreeGrafter"/>
</dbReference>
<keyword evidence="4" id="KW-0143">Chaperone</keyword>
<name>A0A9P0PDT7_ACAOB</name>
<feature type="domain" description="NADH:ubiquinone oxidoreductase intermediate-associated protein 30" evidence="6">
    <location>
        <begin position="95"/>
        <end position="268"/>
    </location>
</feature>
<dbReference type="EMBL" id="CAKOFQ010006841">
    <property type="protein sequence ID" value="CAH1975893.1"/>
    <property type="molecule type" value="Genomic_DNA"/>
</dbReference>
<evidence type="ECO:0000313" key="7">
    <source>
        <dbReference type="EMBL" id="CAH1975893.1"/>
    </source>
</evidence>
<dbReference type="GO" id="GO:0051082">
    <property type="term" value="F:unfolded protein binding"/>
    <property type="evidence" value="ECO:0007669"/>
    <property type="project" value="TreeGrafter"/>
</dbReference>
<evidence type="ECO:0000256" key="3">
    <source>
        <dbReference type="ARBA" id="ARBA00023128"/>
    </source>
</evidence>
<dbReference type="InterPro" id="IPR013857">
    <property type="entry name" value="NADH-UbQ_OxRdtase-assoc_prot30"/>
</dbReference>
<evidence type="ECO:0000256" key="2">
    <source>
        <dbReference type="ARBA" id="ARBA00007884"/>
    </source>
</evidence>
<organism evidence="7 8">
    <name type="scientific">Acanthoscelides obtectus</name>
    <name type="common">Bean weevil</name>
    <name type="synonym">Bruchus obtectus</name>
    <dbReference type="NCBI Taxonomy" id="200917"/>
    <lineage>
        <taxon>Eukaryota</taxon>
        <taxon>Metazoa</taxon>
        <taxon>Ecdysozoa</taxon>
        <taxon>Arthropoda</taxon>
        <taxon>Hexapoda</taxon>
        <taxon>Insecta</taxon>
        <taxon>Pterygota</taxon>
        <taxon>Neoptera</taxon>
        <taxon>Endopterygota</taxon>
        <taxon>Coleoptera</taxon>
        <taxon>Polyphaga</taxon>
        <taxon>Cucujiformia</taxon>
        <taxon>Chrysomeloidea</taxon>
        <taxon>Chrysomelidae</taxon>
        <taxon>Bruchinae</taxon>
        <taxon>Bruchini</taxon>
        <taxon>Acanthoscelides</taxon>
    </lineage>
</organism>
<comment type="similarity">
    <text evidence="2">Belongs to the CIA30 family.</text>
</comment>